<dbReference type="GO" id="GO:0005737">
    <property type="term" value="C:cytoplasm"/>
    <property type="evidence" value="ECO:0007669"/>
    <property type="project" value="UniProtKB-SubCell"/>
</dbReference>
<evidence type="ECO:0000256" key="4">
    <source>
        <dbReference type="ARBA" id="ARBA00022491"/>
    </source>
</evidence>
<accession>K0KNQ1</accession>
<dbReference type="SUPFAM" id="SSF54211">
    <property type="entry name" value="Ribosomal protein S5 domain 2-like"/>
    <property type="match status" value="1"/>
</dbReference>
<dbReference type="FunCoup" id="K0KNQ1">
    <property type="interactions" value="408"/>
</dbReference>
<sequence length="258" mass="29379">MVSDDLRDELDAIEAIYPECLVRMNDNLIDLKIPQHEEFIARISFPESYPQTDPPHILQVRSNGHDDQYLETLFNEVLDSIFVEGNVCIFDFCTELEGILYIEEEPETSGNVDEVEEVHIDSLEGWTISDPITDRGSTFIGFVRKVESEHEANEKLALLKMDKKVSKANHNMVAYRIQNSDNTRVQDYDDDGETAAGGRLLHLLTVMDVWNVIVVVSRWFGGTHIGPDRFKHINKSASESIVKAGLVDDSKRSKKKRK</sequence>
<dbReference type="GO" id="GO:0006446">
    <property type="term" value="P:regulation of translational initiation"/>
    <property type="evidence" value="ECO:0007669"/>
    <property type="project" value="TreeGrafter"/>
</dbReference>
<keyword evidence="5" id="KW-0810">Translation regulation</keyword>
<keyword evidence="4" id="KW-0678">Repressor</keyword>
<dbReference type="InterPro" id="IPR020568">
    <property type="entry name" value="Ribosomal_Su5_D2-typ_SF"/>
</dbReference>
<comment type="similarity">
    <text evidence="2">Belongs to the IMPACT family.</text>
</comment>
<dbReference type="GO" id="GO:0140469">
    <property type="term" value="P:GCN2-mediated signaling"/>
    <property type="evidence" value="ECO:0007669"/>
    <property type="project" value="TreeGrafter"/>
</dbReference>
<dbReference type="PANTHER" id="PTHR16301:SF25">
    <property type="entry name" value="PROTEIN IMPACT"/>
    <property type="match status" value="1"/>
</dbReference>
<dbReference type="EMBL" id="CAIF01000286">
    <property type="protein sequence ID" value="CCH46900.1"/>
    <property type="molecule type" value="Genomic_DNA"/>
</dbReference>
<dbReference type="CDD" id="cd23822">
    <property type="entry name" value="RWD_ScYIH1-like"/>
    <property type="match status" value="1"/>
</dbReference>
<dbReference type="eggNOG" id="KOG3299">
    <property type="taxonomic scope" value="Eukaryota"/>
</dbReference>
<dbReference type="InParanoid" id="K0KNQ1"/>
<comment type="caution">
    <text evidence="8">The sequence shown here is derived from an EMBL/GenBank/DDBJ whole genome shotgun (WGS) entry which is preliminary data.</text>
</comment>
<dbReference type="AlphaFoldDB" id="K0KNQ1"/>
<dbReference type="InterPro" id="IPR023582">
    <property type="entry name" value="Impact"/>
</dbReference>
<evidence type="ECO:0000313" key="9">
    <source>
        <dbReference type="Proteomes" id="UP000009328"/>
    </source>
</evidence>
<organism evidence="8 9">
    <name type="scientific">Wickerhamomyces ciferrii (strain ATCC 14091 / BCRC 22168 / CBS 111 / JCM 3599 / NBRC 0793 / NRRL Y-1031 F-60-10)</name>
    <name type="common">Yeast</name>
    <name type="synonym">Pichia ciferrii</name>
    <dbReference type="NCBI Taxonomy" id="1206466"/>
    <lineage>
        <taxon>Eukaryota</taxon>
        <taxon>Fungi</taxon>
        <taxon>Dikarya</taxon>
        <taxon>Ascomycota</taxon>
        <taxon>Saccharomycotina</taxon>
        <taxon>Saccharomycetes</taxon>
        <taxon>Phaffomycetales</taxon>
        <taxon>Wickerhamomycetaceae</taxon>
        <taxon>Wickerhamomyces</taxon>
    </lineage>
</organism>
<dbReference type="InterPro" id="IPR006575">
    <property type="entry name" value="RWD_dom"/>
</dbReference>
<feature type="domain" description="RWD" evidence="7">
    <location>
        <begin position="8"/>
        <end position="103"/>
    </location>
</feature>
<dbReference type="Proteomes" id="UP000009328">
    <property type="component" value="Unassembled WGS sequence"/>
</dbReference>
<dbReference type="InterPro" id="IPR016135">
    <property type="entry name" value="UBQ-conjugating_enzyme/RWD"/>
</dbReference>
<dbReference type="InterPro" id="IPR001498">
    <property type="entry name" value="Impact_N"/>
</dbReference>
<evidence type="ECO:0000256" key="5">
    <source>
        <dbReference type="ARBA" id="ARBA00022845"/>
    </source>
</evidence>
<evidence type="ECO:0000256" key="6">
    <source>
        <dbReference type="ARBA" id="ARBA00023016"/>
    </source>
</evidence>
<proteinExistence type="inferred from homology"/>
<dbReference type="PROSITE" id="PS00910">
    <property type="entry name" value="UPF0029"/>
    <property type="match status" value="1"/>
</dbReference>
<evidence type="ECO:0000256" key="1">
    <source>
        <dbReference type="ARBA" id="ARBA00004496"/>
    </source>
</evidence>
<dbReference type="InterPro" id="IPR036956">
    <property type="entry name" value="Impact_N_sf"/>
</dbReference>
<comment type="subcellular location">
    <subcellularLocation>
        <location evidence="1">Cytoplasm</location>
    </subcellularLocation>
</comment>
<keyword evidence="6" id="KW-0346">Stress response</keyword>
<dbReference type="SMART" id="SM00591">
    <property type="entry name" value="RWD"/>
    <property type="match status" value="1"/>
</dbReference>
<dbReference type="PANTHER" id="PTHR16301">
    <property type="entry name" value="IMPACT-RELATED"/>
    <property type="match status" value="1"/>
</dbReference>
<gene>
    <name evidence="8" type="ORF">BN7_6505</name>
</gene>
<dbReference type="HOGENOM" id="CLU_045276_0_1_1"/>
<dbReference type="SUPFAM" id="SSF54495">
    <property type="entry name" value="UBC-like"/>
    <property type="match status" value="1"/>
</dbReference>
<evidence type="ECO:0000256" key="2">
    <source>
        <dbReference type="ARBA" id="ARBA00007665"/>
    </source>
</evidence>
<evidence type="ECO:0000313" key="8">
    <source>
        <dbReference type="EMBL" id="CCH46900.1"/>
    </source>
</evidence>
<keyword evidence="9" id="KW-1185">Reference proteome</keyword>
<evidence type="ECO:0000259" key="7">
    <source>
        <dbReference type="PROSITE" id="PS50908"/>
    </source>
</evidence>
<dbReference type="PROSITE" id="PS50908">
    <property type="entry name" value="RWD"/>
    <property type="match status" value="1"/>
</dbReference>
<evidence type="ECO:0000256" key="3">
    <source>
        <dbReference type="ARBA" id="ARBA00022490"/>
    </source>
</evidence>
<dbReference type="Pfam" id="PF05773">
    <property type="entry name" value="RWD"/>
    <property type="match status" value="1"/>
</dbReference>
<keyword evidence="3" id="KW-0963">Cytoplasm</keyword>
<dbReference type="Gene3D" id="3.10.110.10">
    <property type="entry name" value="Ubiquitin Conjugating Enzyme"/>
    <property type="match status" value="1"/>
</dbReference>
<dbReference type="STRING" id="1206466.K0KNQ1"/>
<dbReference type="Gene3D" id="3.30.230.30">
    <property type="entry name" value="Impact, N-terminal domain"/>
    <property type="match status" value="1"/>
</dbReference>
<protein>
    <recommendedName>
        <fullName evidence="7">RWD domain-containing protein</fullName>
    </recommendedName>
</protein>
<reference evidence="8 9" key="1">
    <citation type="journal article" date="2012" name="Eukaryot. Cell">
        <title>Draft genome sequence of Wickerhamomyces ciferrii NRRL Y-1031 F-60-10.</title>
        <authorList>
            <person name="Schneider J."/>
            <person name="Andrea H."/>
            <person name="Blom J."/>
            <person name="Jaenicke S."/>
            <person name="Ruckert C."/>
            <person name="Schorsch C."/>
            <person name="Szczepanowski R."/>
            <person name="Farwick M."/>
            <person name="Goesmann A."/>
            <person name="Puhler A."/>
            <person name="Schaffer S."/>
            <person name="Tauch A."/>
            <person name="Kohler T."/>
            <person name="Brinkrolf K."/>
        </authorList>
    </citation>
    <scope>NUCLEOTIDE SEQUENCE [LARGE SCALE GENOMIC DNA]</scope>
    <source>
        <strain evidence="9">ATCC 14091 / BCRC 22168 / CBS 111 / JCM 3599 / NBRC 0793 / NRRL Y-1031 F-60-10</strain>
    </source>
</reference>
<name>K0KNQ1_WICCF</name>
<dbReference type="Pfam" id="PF01205">
    <property type="entry name" value="Impact_N"/>
    <property type="match status" value="1"/>
</dbReference>
<dbReference type="InterPro" id="IPR020569">
    <property type="entry name" value="UPF0029_Impact_CS"/>
</dbReference>